<dbReference type="AlphaFoldDB" id="A0A060UJT5"/>
<dbReference type="EMBL" id="CCCS020000002">
    <property type="protein sequence ID" value="CDQ08770.1"/>
    <property type="molecule type" value="Genomic_DNA"/>
</dbReference>
<name>A0A060UJT5_9PROT</name>
<gene>
    <name evidence="1" type="ORF">AFERRI_100205</name>
</gene>
<sequence>MGKDPLQEVPLLFNKVVWQRQSLSPDLILAPLPSIDKAQTHPYKKLCIRNGKNNGVWSCPPCVRTTSGGSCRSCNPCQNGGRPLLWGRRANRSCLLPAMIIWA</sequence>
<proteinExistence type="predicted"/>
<organism evidence="1">
    <name type="scientific">Acidithiobacillus ferrivorans</name>
    <dbReference type="NCBI Taxonomy" id="160808"/>
    <lineage>
        <taxon>Bacteria</taxon>
        <taxon>Pseudomonadati</taxon>
        <taxon>Pseudomonadota</taxon>
        <taxon>Acidithiobacillia</taxon>
        <taxon>Acidithiobacillales</taxon>
        <taxon>Acidithiobacillaceae</taxon>
        <taxon>Acidithiobacillus</taxon>
    </lineage>
</organism>
<comment type="caution">
    <text evidence="1">The sequence shown here is derived from an EMBL/GenBank/DDBJ whole genome shotgun (WGS) entry which is preliminary data.</text>
</comment>
<reference evidence="1" key="1">
    <citation type="submission" date="2014-03" db="EMBL/GenBank/DDBJ databases">
        <authorList>
            <person name="Genoscope - CEA"/>
        </authorList>
    </citation>
    <scope>NUCLEOTIDE SEQUENCE [LARGE SCALE GENOMIC DNA]</scope>
    <source>
        <strain evidence="1">CF27</strain>
    </source>
</reference>
<accession>A0A060UJT5</accession>
<protein>
    <submittedName>
        <fullName evidence="1">Uncharacterized protein</fullName>
    </submittedName>
</protein>
<evidence type="ECO:0000313" key="1">
    <source>
        <dbReference type="EMBL" id="CDQ08770.1"/>
    </source>
</evidence>
<reference evidence="1" key="2">
    <citation type="submission" date="2014-07" db="EMBL/GenBank/DDBJ databases">
        <title>Initial genome analysis of the psychrotolerant acidophile Acidithiobacillus ferrivorans CF27: insights into iron and sulfur oxidation pathways and into biofilm formation.</title>
        <authorList>
            <person name="Talla E."/>
            <person name="Hedrich S."/>
            <person name="Mangenot S."/>
            <person name="Ji B."/>
            <person name="Johnson D.B."/>
            <person name="Barbe V."/>
            <person name="Bonnefoy V."/>
        </authorList>
    </citation>
    <scope>NUCLEOTIDE SEQUENCE [LARGE SCALE GENOMIC DNA]</scope>
    <source>
        <strain evidence="1">CF27</strain>
    </source>
</reference>